<evidence type="ECO:0000313" key="1">
    <source>
        <dbReference type="EMBL" id="KAJ3551833.1"/>
    </source>
</evidence>
<reference evidence="1" key="1">
    <citation type="submission" date="2022-07" db="EMBL/GenBank/DDBJ databases">
        <title>Genome Sequence of Phlebia brevispora.</title>
        <authorList>
            <person name="Buettner E."/>
        </authorList>
    </citation>
    <scope>NUCLEOTIDE SEQUENCE</scope>
    <source>
        <strain evidence="1">MPL23</strain>
    </source>
</reference>
<accession>A0ACC1T356</accession>
<evidence type="ECO:0000313" key="2">
    <source>
        <dbReference type="Proteomes" id="UP001148662"/>
    </source>
</evidence>
<protein>
    <submittedName>
        <fullName evidence="1">Uncharacterized protein</fullName>
    </submittedName>
</protein>
<keyword evidence="2" id="KW-1185">Reference proteome</keyword>
<gene>
    <name evidence="1" type="ORF">NM688_g4483</name>
</gene>
<sequence length="189" mass="21318">MPETTFTLSPNNPSDAEISSSSGEVQYRVVTTREDKTVTRVFNSAGSVIASLEWGIGSPDRVKYGDEKARSMTEWMKKSPLPFKKYISFTDDQRKEYHWKGLEETQGLELYSEHDHYETAICRFENGDTGSSTDASEAWITLSSHALEIQDLVIVSFLFLEKGKREHHGEKHTTSSANIITSLFRASQA</sequence>
<dbReference type="Proteomes" id="UP001148662">
    <property type="component" value="Unassembled WGS sequence"/>
</dbReference>
<name>A0ACC1T356_9APHY</name>
<organism evidence="1 2">
    <name type="scientific">Phlebia brevispora</name>
    <dbReference type="NCBI Taxonomy" id="194682"/>
    <lineage>
        <taxon>Eukaryota</taxon>
        <taxon>Fungi</taxon>
        <taxon>Dikarya</taxon>
        <taxon>Basidiomycota</taxon>
        <taxon>Agaricomycotina</taxon>
        <taxon>Agaricomycetes</taxon>
        <taxon>Polyporales</taxon>
        <taxon>Meruliaceae</taxon>
        <taxon>Phlebia</taxon>
    </lineage>
</organism>
<proteinExistence type="predicted"/>
<dbReference type="EMBL" id="JANHOG010000745">
    <property type="protein sequence ID" value="KAJ3551833.1"/>
    <property type="molecule type" value="Genomic_DNA"/>
</dbReference>
<comment type="caution">
    <text evidence="1">The sequence shown here is derived from an EMBL/GenBank/DDBJ whole genome shotgun (WGS) entry which is preliminary data.</text>
</comment>